<feature type="non-terminal residue" evidence="1">
    <location>
        <position position="41"/>
    </location>
</feature>
<comment type="caution">
    <text evidence="1">The sequence shown here is derived from an EMBL/GenBank/DDBJ whole genome shotgun (WGS) entry which is preliminary data.</text>
</comment>
<gene>
    <name evidence="1" type="ORF">HMPREF1979_00163</name>
</gene>
<accession>U1S1E0</accession>
<evidence type="ECO:0000313" key="1">
    <source>
        <dbReference type="EMBL" id="ERH25718.1"/>
    </source>
</evidence>
<dbReference type="AlphaFoldDB" id="U1S1E0"/>
<name>U1S1E0_9ACTO</name>
<dbReference type="Proteomes" id="UP000016536">
    <property type="component" value="Unassembled WGS sequence"/>
</dbReference>
<reference evidence="1 2" key="1">
    <citation type="submission" date="2013-08" db="EMBL/GenBank/DDBJ databases">
        <authorList>
            <person name="Weinstock G."/>
            <person name="Sodergren E."/>
            <person name="Wylie T."/>
            <person name="Fulton L."/>
            <person name="Fulton R."/>
            <person name="Fronick C."/>
            <person name="O'Laughlin M."/>
            <person name="Godfrey J."/>
            <person name="Miner T."/>
            <person name="Herter B."/>
            <person name="Appelbaum E."/>
            <person name="Cordes M."/>
            <person name="Lek S."/>
            <person name="Wollam A."/>
            <person name="Pepin K.H."/>
            <person name="Palsikar V.B."/>
            <person name="Mitreva M."/>
            <person name="Wilson R.K."/>
        </authorList>
    </citation>
    <scope>NUCLEOTIDE SEQUENCE [LARGE SCALE GENOMIC DNA]</scope>
    <source>
        <strain evidence="1 2">F0542</strain>
    </source>
</reference>
<dbReference type="EMBL" id="AWSE01000011">
    <property type="protein sequence ID" value="ERH25718.1"/>
    <property type="molecule type" value="Genomic_DNA"/>
</dbReference>
<dbReference type="HOGENOM" id="CLU_3300710_0_0_11"/>
<protein>
    <submittedName>
        <fullName evidence="1">Uncharacterized protein</fullName>
    </submittedName>
</protein>
<organism evidence="1 2">
    <name type="scientific">Actinomyces johnsonii F0542</name>
    <dbReference type="NCBI Taxonomy" id="1321818"/>
    <lineage>
        <taxon>Bacteria</taxon>
        <taxon>Bacillati</taxon>
        <taxon>Actinomycetota</taxon>
        <taxon>Actinomycetes</taxon>
        <taxon>Actinomycetales</taxon>
        <taxon>Actinomycetaceae</taxon>
        <taxon>Actinomyces</taxon>
    </lineage>
</organism>
<proteinExistence type="predicted"/>
<sequence length="41" mass="4389">MSEKPADSTTSADLPLPYADRPVASAPGHWVLARAGKRVLR</sequence>
<keyword evidence="2" id="KW-1185">Reference proteome</keyword>
<evidence type="ECO:0000313" key="2">
    <source>
        <dbReference type="Proteomes" id="UP000016536"/>
    </source>
</evidence>